<accession>A0A921S5A7</accession>
<reference evidence="2" key="2">
    <citation type="submission" date="2020-10" db="EMBL/GenBank/DDBJ databases">
        <authorList>
            <person name="Cooper E.A."/>
            <person name="Brenton Z.W."/>
            <person name="Flinn B.S."/>
            <person name="Jenkins J."/>
            <person name="Shu S."/>
            <person name="Flowers D."/>
            <person name="Luo F."/>
            <person name="Wang Y."/>
            <person name="Xia P."/>
            <person name="Barry K."/>
            <person name="Daum C."/>
            <person name="Lipzen A."/>
            <person name="Yoshinaga Y."/>
            <person name="Schmutz J."/>
            <person name="Saski C."/>
            <person name="Vermerris W."/>
            <person name="Kresovich S."/>
        </authorList>
    </citation>
    <scope>NUCLEOTIDE SEQUENCE</scope>
</reference>
<proteinExistence type="predicted"/>
<protein>
    <submittedName>
        <fullName evidence="2">Uncharacterized protein</fullName>
    </submittedName>
</protein>
<comment type="caution">
    <text evidence="2">The sequence shown here is derived from an EMBL/GenBank/DDBJ whole genome shotgun (WGS) entry which is preliminary data.</text>
</comment>
<gene>
    <name evidence="2" type="ORF">BDA96_01G453900</name>
</gene>
<organism evidence="2 3">
    <name type="scientific">Sorghum bicolor</name>
    <name type="common">Sorghum</name>
    <name type="synonym">Sorghum vulgare</name>
    <dbReference type="NCBI Taxonomy" id="4558"/>
    <lineage>
        <taxon>Eukaryota</taxon>
        <taxon>Viridiplantae</taxon>
        <taxon>Streptophyta</taxon>
        <taxon>Embryophyta</taxon>
        <taxon>Tracheophyta</taxon>
        <taxon>Spermatophyta</taxon>
        <taxon>Magnoliopsida</taxon>
        <taxon>Liliopsida</taxon>
        <taxon>Poales</taxon>
        <taxon>Poaceae</taxon>
        <taxon>PACMAD clade</taxon>
        <taxon>Panicoideae</taxon>
        <taxon>Andropogonodae</taxon>
        <taxon>Andropogoneae</taxon>
        <taxon>Sorghinae</taxon>
        <taxon>Sorghum</taxon>
    </lineage>
</organism>
<keyword evidence="1" id="KW-0812">Transmembrane</keyword>
<dbReference type="Proteomes" id="UP000807115">
    <property type="component" value="Chromosome 1"/>
</dbReference>
<keyword evidence="1" id="KW-1133">Transmembrane helix</keyword>
<evidence type="ECO:0000313" key="3">
    <source>
        <dbReference type="Proteomes" id="UP000807115"/>
    </source>
</evidence>
<name>A0A921S5A7_SORBI</name>
<evidence type="ECO:0000256" key="1">
    <source>
        <dbReference type="SAM" id="Phobius"/>
    </source>
</evidence>
<feature type="transmembrane region" description="Helical" evidence="1">
    <location>
        <begin position="12"/>
        <end position="33"/>
    </location>
</feature>
<reference evidence="2" key="1">
    <citation type="journal article" date="2019" name="BMC Genomics">
        <title>A new reference genome for Sorghum bicolor reveals high levels of sequence similarity between sweet and grain genotypes: implications for the genetics of sugar metabolism.</title>
        <authorList>
            <person name="Cooper E.A."/>
            <person name="Brenton Z.W."/>
            <person name="Flinn B.S."/>
            <person name="Jenkins J."/>
            <person name="Shu S."/>
            <person name="Flowers D."/>
            <person name="Luo F."/>
            <person name="Wang Y."/>
            <person name="Xia P."/>
            <person name="Barry K."/>
            <person name="Daum C."/>
            <person name="Lipzen A."/>
            <person name="Yoshinaga Y."/>
            <person name="Schmutz J."/>
            <person name="Saski C."/>
            <person name="Vermerris W."/>
            <person name="Kresovich S."/>
        </authorList>
    </citation>
    <scope>NUCLEOTIDE SEQUENCE</scope>
</reference>
<sequence>MDFTSGFLTSSLGTVTVSTPFSMAALICSVLAFSGSRNLRRNLPLLRSTRCQVSVFSSCSLLRSPLI</sequence>
<keyword evidence="1" id="KW-0472">Membrane</keyword>
<dbReference type="AlphaFoldDB" id="A0A921S5A7"/>
<evidence type="ECO:0000313" key="2">
    <source>
        <dbReference type="EMBL" id="KAG0551796.1"/>
    </source>
</evidence>
<dbReference type="EMBL" id="CM027680">
    <property type="protein sequence ID" value="KAG0551796.1"/>
    <property type="molecule type" value="Genomic_DNA"/>
</dbReference>